<reference evidence="1" key="1">
    <citation type="submission" date="2021-11" db="EMBL/GenBank/DDBJ databases">
        <title>Fusarium solani-melongenae Genome sequencing and assembly.</title>
        <authorList>
            <person name="Xie S."/>
            <person name="Huang L."/>
            <person name="Zhang X."/>
        </authorList>
    </citation>
    <scope>NUCLEOTIDE SEQUENCE</scope>
    <source>
        <strain evidence="1">CRI 24-3</strain>
    </source>
</reference>
<gene>
    <name evidence="1" type="ORF">LCI18_013190</name>
</gene>
<evidence type="ECO:0000313" key="1">
    <source>
        <dbReference type="EMBL" id="UPL02256.1"/>
    </source>
</evidence>
<dbReference type="Proteomes" id="UP000830768">
    <property type="component" value="Chromosome 11"/>
</dbReference>
<protein>
    <submittedName>
        <fullName evidence="1">Uncharacterized protein</fullName>
    </submittedName>
</protein>
<dbReference type="EMBL" id="CP090039">
    <property type="protein sequence ID" value="UPL02256.1"/>
    <property type="molecule type" value="Genomic_DNA"/>
</dbReference>
<evidence type="ECO:0000313" key="2">
    <source>
        <dbReference type="Proteomes" id="UP000830768"/>
    </source>
</evidence>
<name>A0ACD3ZM10_FUSSC</name>
<keyword evidence="2" id="KW-1185">Reference proteome</keyword>
<accession>A0ACD3ZM10</accession>
<sequence>MASKKDQPCQRCSGIDLNKVFSGGYETPHLVIELGHVPQEQRKSSCGLCRWAPSKATNPSHTSSSPLRSLSRRIGTPLVIQSRPNCKTRRLRKATPKDSCVALSYVWGERDEELFNDSQIRKGKLPHTPWVVKDAMRVVTKMGYRYLWVDKYCIPQSDKKVLHEHLCQMHLIYQKALFTIVAAAGTRAWHGLPGVWMRERQEQTHTEINGRLLVSAVEPFLPTSQCKWNTRGWTYQEGLFSPRQLIFTPHQVLFHCAEGQQSEIFTEPASWRVDKPLCVRDLSVWNHIEAFSKRDLAYDHDVL</sequence>
<organism evidence="1 2">
    <name type="scientific">Fusarium solani subsp. cucurbitae</name>
    <name type="common">Neocosmosporum cucurbitae</name>
    <dbReference type="NCBI Taxonomy" id="2747967"/>
    <lineage>
        <taxon>Eukaryota</taxon>
        <taxon>Fungi</taxon>
        <taxon>Dikarya</taxon>
        <taxon>Ascomycota</taxon>
        <taxon>Pezizomycotina</taxon>
        <taxon>Sordariomycetes</taxon>
        <taxon>Hypocreomycetidae</taxon>
        <taxon>Hypocreales</taxon>
        <taxon>Nectriaceae</taxon>
        <taxon>Fusarium</taxon>
        <taxon>Fusarium solani species complex</taxon>
    </lineage>
</organism>
<proteinExistence type="predicted"/>